<evidence type="ECO:0000256" key="1">
    <source>
        <dbReference type="SAM" id="Phobius"/>
    </source>
</evidence>
<dbReference type="RefSeq" id="WP_310368932.1">
    <property type="nucleotide sequence ID" value="NZ_JAVDYB010000001.1"/>
</dbReference>
<keyword evidence="1" id="KW-0812">Transmembrane</keyword>
<dbReference type="Proteomes" id="UP001183643">
    <property type="component" value="Unassembled WGS sequence"/>
</dbReference>
<comment type="caution">
    <text evidence="3">The sequence shown here is derived from an EMBL/GenBank/DDBJ whole genome shotgun (WGS) entry which is preliminary data.</text>
</comment>
<dbReference type="InterPro" id="IPR005182">
    <property type="entry name" value="YdbS-like_PH"/>
</dbReference>
<evidence type="ECO:0000313" key="3">
    <source>
        <dbReference type="EMBL" id="MDR7276713.1"/>
    </source>
</evidence>
<gene>
    <name evidence="3" type="ORF">J2S41_003491</name>
</gene>
<proteinExistence type="predicted"/>
<organism evidence="3 4">
    <name type="scientific">Catenuloplanes atrovinosus</name>
    <dbReference type="NCBI Taxonomy" id="137266"/>
    <lineage>
        <taxon>Bacteria</taxon>
        <taxon>Bacillati</taxon>
        <taxon>Actinomycetota</taxon>
        <taxon>Actinomycetes</taxon>
        <taxon>Micromonosporales</taxon>
        <taxon>Micromonosporaceae</taxon>
        <taxon>Catenuloplanes</taxon>
    </lineage>
</organism>
<dbReference type="PANTHER" id="PTHR37938:SF1">
    <property type="entry name" value="BLL0215 PROTEIN"/>
    <property type="match status" value="1"/>
</dbReference>
<accession>A0AAE3YMW1</accession>
<keyword evidence="1" id="KW-1133">Transmembrane helix</keyword>
<feature type="transmembrane region" description="Helical" evidence="1">
    <location>
        <begin position="137"/>
        <end position="157"/>
    </location>
</feature>
<sequence length="341" mass="38087">MNGIEIVLALLLGVLVNEFTGVSPWLGRRLAVWSARLRYGDTPRGRIRAEELEAVIDARPGSFLKLATGANLAAASLATRARRLISGESGGPSAEEVLASAERSPMLLEDEPTAVVARYLFPTERYRGEWKRHWVNPVRGTLVILVYGGLLQWLIAIYVRDRYQWWCAAAMGLVTVTLLAHRWCDWHLGRFVITNRRMMITAGVVRRTVAMMPLTRVVDVRYVQSPLGRMLHYGSFQLESASRRNALRVVADVPNPNELYLRLVEEIYEPEAVEARMGRNALPDTDPLADLDLSDLDISTLDRPGTGDPQPPELVALMEKLTCSMDALTAAIDRLQPPPRP</sequence>
<keyword evidence="4" id="KW-1185">Reference proteome</keyword>
<protein>
    <submittedName>
        <fullName evidence="3">Membrane protein YdbS with pleckstrin-like domain</fullName>
    </submittedName>
</protein>
<name>A0AAE3YMW1_9ACTN</name>
<feature type="transmembrane region" description="Helical" evidence="1">
    <location>
        <begin position="163"/>
        <end position="180"/>
    </location>
</feature>
<feature type="transmembrane region" description="Helical" evidence="1">
    <location>
        <begin position="6"/>
        <end position="26"/>
    </location>
</feature>
<dbReference type="AlphaFoldDB" id="A0AAE3YMW1"/>
<dbReference type="EMBL" id="JAVDYB010000001">
    <property type="protein sequence ID" value="MDR7276713.1"/>
    <property type="molecule type" value="Genomic_DNA"/>
</dbReference>
<dbReference type="PANTHER" id="PTHR37938">
    <property type="entry name" value="BLL0215 PROTEIN"/>
    <property type="match status" value="1"/>
</dbReference>
<evidence type="ECO:0000259" key="2">
    <source>
        <dbReference type="Pfam" id="PF03703"/>
    </source>
</evidence>
<feature type="domain" description="YdbS-like PH" evidence="2">
    <location>
        <begin position="190"/>
        <end position="260"/>
    </location>
</feature>
<keyword evidence="1" id="KW-0472">Membrane</keyword>
<dbReference type="Pfam" id="PF03703">
    <property type="entry name" value="bPH_2"/>
    <property type="match status" value="1"/>
</dbReference>
<reference evidence="3" key="1">
    <citation type="submission" date="2023-07" db="EMBL/GenBank/DDBJ databases">
        <title>Sequencing the genomes of 1000 actinobacteria strains.</title>
        <authorList>
            <person name="Klenk H.-P."/>
        </authorList>
    </citation>
    <scope>NUCLEOTIDE SEQUENCE</scope>
    <source>
        <strain evidence="3">DSM 44707</strain>
    </source>
</reference>
<evidence type="ECO:0000313" key="4">
    <source>
        <dbReference type="Proteomes" id="UP001183643"/>
    </source>
</evidence>